<dbReference type="AlphaFoldDB" id="A0A8T0FJI6"/>
<protein>
    <submittedName>
        <fullName evidence="1">Uncharacterized protein</fullName>
    </submittedName>
</protein>
<gene>
    <name evidence="1" type="ORF">HNY73_006087</name>
</gene>
<evidence type="ECO:0000313" key="2">
    <source>
        <dbReference type="Proteomes" id="UP000807504"/>
    </source>
</evidence>
<dbReference type="EMBL" id="JABXBU010000011">
    <property type="protein sequence ID" value="KAF8791171.1"/>
    <property type="molecule type" value="Genomic_DNA"/>
</dbReference>
<dbReference type="Proteomes" id="UP000807504">
    <property type="component" value="Unassembled WGS sequence"/>
</dbReference>
<reference evidence="1" key="1">
    <citation type="journal article" date="2020" name="bioRxiv">
        <title>Chromosome-level reference genome of the European wasp spider Argiope bruennichi: a resource for studies on range expansion and evolutionary adaptation.</title>
        <authorList>
            <person name="Sheffer M.M."/>
            <person name="Hoppe A."/>
            <person name="Krehenwinkel H."/>
            <person name="Uhl G."/>
            <person name="Kuss A.W."/>
            <person name="Jensen L."/>
            <person name="Jensen C."/>
            <person name="Gillespie R.G."/>
            <person name="Hoff K.J."/>
            <person name="Prost S."/>
        </authorList>
    </citation>
    <scope>NUCLEOTIDE SEQUENCE</scope>
</reference>
<evidence type="ECO:0000313" key="1">
    <source>
        <dbReference type="EMBL" id="KAF8791171.1"/>
    </source>
</evidence>
<reference evidence="1" key="2">
    <citation type="submission" date="2020-06" db="EMBL/GenBank/DDBJ databases">
        <authorList>
            <person name="Sheffer M."/>
        </authorList>
    </citation>
    <scope>NUCLEOTIDE SEQUENCE</scope>
</reference>
<name>A0A8T0FJI6_ARGBR</name>
<proteinExistence type="predicted"/>
<organism evidence="1 2">
    <name type="scientific">Argiope bruennichi</name>
    <name type="common">Wasp spider</name>
    <name type="synonym">Aranea bruennichi</name>
    <dbReference type="NCBI Taxonomy" id="94029"/>
    <lineage>
        <taxon>Eukaryota</taxon>
        <taxon>Metazoa</taxon>
        <taxon>Ecdysozoa</taxon>
        <taxon>Arthropoda</taxon>
        <taxon>Chelicerata</taxon>
        <taxon>Arachnida</taxon>
        <taxon>Araneae</taxon>
        <taxon>Araneomorphae</taxon>
        <taxon>Entelegynae</taxon>
        <taxon>Araneoidea</taxon>
        <taxon>Araneidae</taxon>
        <taxon>Argiope</taxon>
    </lineage>
</organism>
<keyword evidence="2" id="KW-1185">Reference proteome</keyword>
<sequence>MKNVGTRNVRLEKLRAQDWSRQLMFSELSEEKQATVCASDALSELIAKRSNLFVENDFDRECLIEIAGNAISSSQNIVVEIYLAIIFYQMKIKPSNFEAFSIASDRNMSIRGIDQLTPFLRANDTDFNNFPELLEPMHDATKTQYVFIYVYKLLQKYK</sequence>
<accession>A0A8T0FJI6</accession>
<comment type="caution">
    <text evidence="1">The sequence shown here is derived from an EMBL/GenBank/DDBJ whole genome shotgun (WGS) entry which is preliminary data.</text>
</comment>